<dbReference type="InterPro" id="IPR006067">
    <property type="entry name" value="NO2/SO3_Rdtase_4Fe4S_dom"/>
</dbReference>
<dbReference type="GO" id="GO:0016002">
    <property type="term" value="F:sulfite reductase activity"/>
    <property type="evidence" value="ECO:0007669"/>
    <property type="project" value="TreeGrafter"/>
</dbReference>
<dbReference type="EC" id="1.8.99.3" evidence="6"/>
<dbReference type="Proteomes" id="UP000049127">
    <property type="component" value="Unassembled WGS sequence"/>
</dbReference>
<evidence type="ECO:0000256" key="2">
    <source>
        <dbReference type="ARBA" id="ARBA00022723"/>
    </source>
</evidence>
<sequence length="313" mass="34289">MKITDAMRKEVKGQGFLSNNDGKHFSCRVITENGAITADQLINVAEIAKKYGSGDISLTSRLTLEIPGIKYEDIENTKEHLKKDNLVSGGTGSRVRPIVPCKGTVCTFGLCDTQGIGTKLHKEFYEKWYDVKLPHKFKIGVGGCPNNCIKPSLNDFGVIGQFVPDFDEDMCSGCKKCAPKDTCKVGAISMVDGKAFIDREKCNNCGLCIGKCHFDAIDEGKKGLKIYLGGKWGKASRPGTPISGIHSEEEMMNILEKTLLIYREQGKTGERFGDMIDRIGVEDIEAQVLGSEILERKEEILEAQLHTVGGATC</sequence>
<dbReference type="InterPro" id="IPR005117">
    <property type="entry name" value="NiRdtase/SiRdtase_haem-b_fer"/>
</dbReference>
<feature type="domain" description="4Fe-4S ferredoxin-type" evidence="5">
    <location>
        <begin position="162"/>
        <end position="192"/>
    </location>
</feature>
<evidence type="ECO:0000259" key="5">
    <source>
        <dbReference type="PROSITE" id="PS51379"/>
    </source>
</evidence>
<dbReference type="PANTHER" id="PTHR11493">
    <property type="entry name" value="SULFITE REDUCTASE [NADPH] SUBUNIT BETA-RELATED"/>
    <property type="match status" value="1"/>
</dbReference>
<dbReference type="Pfam" id="PF00037">
    <property type="entry name" value="Fer4"/>
    <property type="match status" value="1"/>
</dbReference>
<reference evidence="6 7" key="1">
    <citation type="submission" date="2015-01" db="EMBL/GenBank/DDBJ databases">
        <authorList>
            <person name="Aslett A.Martin."/>
            <person name="De Silva Nishadi"/>
        </authorList>
    </citation>
    <scope>NUCLEOTIDE SEQUENCE [LARGE SCALE GENOMIC DNA]</scope>
    <source>
        <strain evidence="6 7">R28058</strain>
    </source>
</reference>
<dbReference type="GO" id="GO:0051539">
    <property type="term" value="F:4 iron, 4 sulfur cluster binding"/>
    <property type="evidence" value="ECO:0007669"/>
    <property type="project" value="UniProtKB-KW"/>
</dbReference>
<evidence type="ECO:0000313" key="6">
    <source>
        <dbReference type="EMBL" id="CEQ03978.1"/>
    </source>
</evidence>
<evidence type="ECO:0000256" key="4">
    <source>
        <dbReference type="ARBA" id="ARBA00023014"/>
    </source>
</evidence>
<dbReference type="SUPFAM" id="SSF56014">
    <property type="entry name" value="Nitrite and sulphite reductase 4Fe-4S domain-like"/>
    <property type="match status" value="1"/>
</dbReference>
<organism evidence="6 7">
    <name type="scientific">Paraclostridium sordellii</name>
    <name type="common">Clostridium sordellii</name>
    <dbReference type="NCBI Taxonomy" id="1505"/>
    <lineage>
        <taxon>Bacteria</taxon>
        <taxon>Bacillati</taxon>
        <taxon>Bacillota</taxon>
        <taxon>Clostridia</taxon>
        <taxon>Peptostreptococcales</taxon>
        <taxon>Peptostreptococcaceae</taxon>
        <taxon>Paraclostridium</taxon>
    </lineage>
</organism>
<dbReference type="GO" id="GO:0000103">
    <property type="term" value="P:sulfate assimilation"/>
    <property type="evidence" value="ECO:0007669"/>
    <property type="project" value="TreeGrafter"/>
</dbReference>
<dbReference type="Gene3D" id="3.30.413.10">
    <property type="entry name" value="Sulfite Reductase Hemoprotein, domain 1"/>
    <property type="match status" value="1"/>
</dbReference>
<dbReference type="InterPro" id="IPR045169">
    <property type="entry name" value="NO2/SO3_Rdtase_4Fe4S_prot"/>
</dbReference>
<dbReference type="Pfam" id="PF03460">
    <property type="entry name" value="NIR_SIR_ferr"/>
    <property type="match status" value="1"/>
</dbReference>
<dbReference type="GO" id="GO:0020037">
    <property type="term" value="F:heme binding"/>
    <property type="evidence" value="ECO:0007669"/>
    <property type="project" value="InterPro"/>
</dbReference>
<dbReference type="Gene3D" id="3.90.480.10">
    <property type="entry name" value="Sulfite Reductase Hemoprotein,Domain 2"/>
    <property type="match status" value="1"/>
</dbReference>
<dbReference type="PANTHER" id="PTHR11493:SF54">
    <property type="entry name" value="ANAEROBIC SULFITE REDUCTASE SUBUNIT C"/>
    <property type="match status" value="1"/>
</dbReference>
<dbReference type="GO" id="GO:0050311">
    <property type="term" value="F:sulfite reductase (ferredoxin) activity"/>
    <property type="evidence" value="ECO:0007669"/>
    <property type="project" value="TreeGrafter"/>
</dbReference>
<keyword evidence="1" id="KW-0004">4Fe-4S</keyword>
<dbReference type="InterPro" id="IPR045854">
    <property type="entry name" value="NO2/SO3_Rdtase_4Fe4S_sf"/>
</dbReference>
<name>A0A0C7R406_PARSO</name>
<evidence type="ECO:0000256" key="3">
    <source>
        <dbReference type="ARBA" id="ARBA00023004"/>
    </source>
</evidence>
<protein>
    <submittedName>
        <fullName evidence="6">Nitrite and sulfite reductase subunit</fullName>
        <ecNumber evidence="6">1.8.99.3</ecNumber>
    </submittedName>
</protein>
<keyword evidence="4" id="KW-0411">Iron-sulfur</keyword>
<keyword evidence="2" id="KW-0479">Metal-binding</keyword>
<dbReference type="Gene3D" id="3.30.70.20">
    <property type="match status" value="1"/>
</dbReference>
<dbReference type="EMBL" id="CEKZ01000003">
    <property type="protein sequence ID" value="CEQ03978.1"/>
    <property type="molecule type" value="Genomic_DNA"/>
</dbReference>
<dbReference type="RefSeq" id="WP_055342089.1">
    <property type="nucleotide sequence ID" value="NZ_CDNI01000003.1"/>
</dbReference>
<dbReference type="InterPro" id="IPR017896">
    <property type="entry name" value="4Fe4S_Fe-S-bd"/>
</dbReference>
<dbReference type="SUPFAM" id="SSF55124">
    <property type="entry name" value="Nitrite/Sulfite reductase N-terminal domain-like"/>
    <property type="match status" value="1"/>
</dbReference>
<keyword evidence="3" id="KW-0408">Iron</keyword>
<gene>
    <name evidence="6" type="primary">dsvA</name>
    <name evidence="6" type="ORF">R28058_17111</name>
</gene>
<dbReference type="AlphaFoldDB" id="A0A0C7R406"/>
<dbReference type="SUPFAM" id="SSF54862">
    <property type="entry name" value="4Fe-4S ferredoxins"/>
    <property type="match status" value="1"/>
</dbReference>
<dbReference type="OrthoDB" id="9800558at2"/>
<dbReference type="GO" id="GO:0046872">
    <property type="term" value="F:metal ion binding"/>
    <property type="evidence" value="ECO:0007669"/>
    <property type="project" value="UniProtKB-KW"/>
</dbReference>
<dbReference type="PROSITE" id="PS51379">
    <property type="entry name" value="4FE4S_FER_2"/>
    <property type="match status" value="2"/>
</dbReference>
<evidence type="ECO:0000313" key="7">
    <source>
        <dbReference type="Proteomes" id="UP000049127"/>
    </source>
</evidence>
<proteinExistence type="predicted"/>
<dbReference type="InterPro" id="IPR036136">
    <property type="entry name" value="Nit/Sulf_reduc_fer-like_dom_sf"/>
</dbReference>
<feature type="domain" description="4Fe-4S ferredoxin-type" evidence="5">
    <location>
        <begin position="193"/>
        <end position="222"/>
    </location>
</feature>
<accession>A0A0C7R406</accession>
<evidence type="ECO:0000256" key="1">
    <source>
        <dbReference type="ARBA" id="ARBA00022485"/>
    </source>
</evidence>
<keyword evidence="6" id="KW-0560">Oxidoreductase</keyword>
<dbReference type="GO" id="GO:0009337">
    <property type="term" value="C:sulfite reductase complex (NADPH)"/>
    <property type="evidence" value="ECO:0007669"/>
    <property type="project" value="TreeGrafter"/>
</dbReference>
<dbReference type="Pfam" id="PF01077">
    <property type="entry name" value="NIR_SIR"/>
    <property type="match status" value="1"/>
</dbReference>